<reference evidence="1" key="2">
    <citation type="submission" date="2023-03" db="EMBL/GenBank/DDBJ databases">
        <authorList>
            <person name="Inwood S.N."/>
            <person name="Skelly J.G."/>
            <person name="Guhlin J."/>
            <person name="Harrop T.W.R."/>
            <person name="Goldson S.G."/>
            <person name="Dearden P.K."/>
        </authorList>
    </citation>
    <scope>NUCLEOTIDE SEQUENCE</scope>
    <source>
        <strain evidence="1">Irish</strain>
        <tissue evidence="1">Whole body</tissue>
    </source>
</reference>
<comment type="caution">
    <text evidence="1">The sequence shown here is derived from an EMBL/GenBank/DDBJ whole genome shotgun (WGS) entry which is preliminary data.</text>
</comment>
<gene>
    <name evidence="1" type="ORF">PV328_006461</name>
</gene>
<sequence length="167" mass="18691">MIFNEKIKLFICHFIVILYINNCICNSIISEKKVSDNALEKLVKLFSIPGAFNRVDEILGENLIDESSAQCPEGEDGMECRRAEARRSVDCPTGDCYCYSCAVAGPELWASCCRERSKCCSHLAAACRNCDHPILIPFCIEHFNKCLSNKIHNDSSTYDHTGISLSK</sequence>
<protein>
    <submittedName>
        <fullName evidence="1">Uncharacterized protein</fullName>
    </submittedName>
</protein>
<dbReference type="Proteomes" id="UP001168990">
    <property type="component" value="Unassembled WGS sequence"/>
</dbReference>
<proteinExistence type="predicted"/>
<keyword evidence="2" id="KW-1185">Reference proteome</keyword>
<dbReference type="AlphaFoldDB" id="A0AA39KTJ0"/>
<accession>A0AA39KTJ0</accession>
<reference evidence="1" key="1">
    <citation type="journal article" date="2023" name="bioRxiv">
        <title>Scaffold-level genome assemblies of two parasitoid biocontrol wasps reveal the parthenogenesis mechanism and an associated novel virus.</title>
        <authorList>
            <person name="Inwood S."/>
            <person name="Skelly J."/>
            <person name="Guhlin J."/>
            <person name="Harrop T."/>
            <person name="Goldson S."/>
            <person name="Dearden P."/>
        </authorList>
    </citation>
    <scope>NUCLEOTIDE SEQUENCE</scope>
    <source>
        <strain evidence="1">Irish</strain>
        <tissue evidence="1">Whole body</tissue>
    </source>
</reference>
<name>A0AA39KTJ0_9HYME</name>
<evidence type="ECO:0000313" key="2">
    <source>
        <dbReference type="Proteomes" id="UP001168990"/>
    </source>
</evidence>
<organism evidence="1 2">
    <name type="scientific">Microctonus aethiopoides</name>
    <dbReference type="NCBI Taxonomy" id="144406"/>
    <lineage>
        <taxon>Eukaryota</taxon>
        <taxon>Metazoa</taxon>
        <taxon>Ecdysozoa</taxon>
        <taxon>Arthropoda</taxon>
        <taxon>Hexapoda</taxon>
        <taxon>Insecta</taxon>
        <taxon>Pterygota</taxon>
        <taxon>Neoptera</taxon>
        <taxon>Endopterygota</taxon>
        <taxon>Hymenoptera</taxon>
        <taxon>Apocrita</taxon>
        <taxon>Ichneumonoidea</taxon>
        <taxon>Braconidae</taxon>
        <taxon>Euphorinae</taxon>
        <taxon>Microctonus</taxon>
    </lineage>
</organism>
<dbReference type="EMBL" id="JAQQBS010000002">
    <property type="protein sequence ID" value="KAK0173230.1"/>
    <property type="molecule type" value="Genomic_DNA"/>
</dbReference>
<evidence type="ECO:0000313" key="1">
    <source>
        <dbReference type="EMBL" id="KAK0173230.1"/>
    </source>
</evidence>